<dbReference type="PANTHER" id="PTHR48182:SF3">
    <property type="entry name" value="DUF676 DOMAIN-CONTAINING PROTEIN"/>
    <property type="match status" value="1"/>
</dbReference>
<feature type="compositionally biased region" description="Basic and acidic residues" evidence="1">
    <location>
        <begin position="63"/>
        <end position="76"/>
    </location>
</feature>
<feature type="region of interest" description="Disordered" evidence="1">
    <location>
        <begin position="411"/>
        <end position="436"/>
    </location>
</feature>
<reference evidence="2 3" key="1">
    <citation type="submission" date="2016-12" db="EMBL/GenBank/DDBJ databases">
        <title>Draft genome sequence of Fusarium oxysporum causing rot on Narcissus.</title>
        <authorList>
            <person name="Armitage A.D."/>
            <person name="Taylor A."/>
            <person name="Clarkson J.P."/>
            <person name="Harrison R.J."/>
            <person name="Jackson A.C."/>
        </authorList>
    </citation>
    <scope>NUCLEOTIDE SEQUENCE [LARGE SCALE GENOMIC DNA]</scope>
    <source>
        <strain evidence="2 3">N139</strain>
    </source>
</reference>
<gene>
    <name evidence="2" type="ORF">BFJ63_vAg8804</name>
</gene>
<sequence>MPLQSKRTVRVHEIPAKTTKDQYDDFVNQLCTKPKKGSGFRSALASHFKSKSKPKPTLPSLKGEPEVSAESKEEPKTPSTNNEAEQAVPLLDNRDNVHRLTTKGWIETTFCLQHGQPVGTISFENEVLKNEAMERHEKDKNSCWNSWTVEDNFKGVTILHEVSDAKVDICAVHGLGGNAIDTWTANSGRMWFRDFLPEHENLKSSRIMTFGYDSDLTDRSTVMELENWAETLLRSLNEVRTGEKAMARLHLSPNCQNIKLSQCGIVFLATPHSGSTKADWSNFLVATAHAIGGVRPETVKTLQSFNTASVWDTAAFLNLSPCPPFRCFAEGLRMRVKGTNQHVRPEALFYTISTSNLLLKIVTQASATLGKDQAFMIMDVDHSSICKFRSRLGAFVTITMALRELLSEVTSGGVQQPRTQQERHVSTQAKRETAKS</sequence>
<dbReference type="Proteomes" id="UP000290540">
    <property type="component" value="Unassembled WGS sequence"/>
</dbReference>
<protein>
    <submittedName>
        <fullName evidence="2">Uncharacterized protein</fullName>
    </submittedName>
</protein>
<evidence type="ECO:0000313" key="2">
    <source>
        <dbReference type="EMBL" id="RYC88404.1"/>
    </source>
</evidence>
<dbReference type="EMBL" id="MQTW01000063">
    <property type="protein sequence ID" value="RYC88404.1"/>
    <property type="molecule type" value="Genomic_DNA"/>
</dbReference>
<comment type="caution">
    <text evidence="2">The sequence shown here is derived from an EMBL/GenBank/DDBJ whole genome shotgun (WGS) entry which is preliminary data.</text>
</comment>
<organism evidence="2 3">
    <name type="scientific">Fusarium oxysporum f. sp. narcissi</name>
    <dbReference type="NCBI Taxonomy" id="451672"/>
    <lineage>
        <taxon>Eukaryota</taxon>
        <taxon>Fungi</taxon>
        <taxon>Dikarya</taxon>
        <taxon>Ascomycota</taxon>
        <taxon>Pezizomycotina</taxon>
        <taxon>Sordariomycetes</taxon>
        <taxon>Hypocreomycetidae</taxon>
        <taxon>Hypocreales</taxon>
        <taxon>Nectriaceae</taxon>
        <taxon>Fusarium</taxon>
        <taxon>Fusarium oxysporum species complex</taxon>
    </lineage>
</organism>
<feature type="compositionally biased region" description="Basic and acidic residues" evidence="1">
    <location>
        <begin position="420"/>
        <end position="436"/>
    </location>
</feature>
<evidence type="ECO:0000313" key="3">
    <source>
        <dbReference type="Proteomes" id="UP000290540"/>
    </source>
</evidence>
<name>A0A4Q2VPG8_FUSOX</name>
<dbReference type="InterPro" id="IPR052374">
    <property type="entry name" value="SERAC1"/>
</dbReference>
<feature type="region of interest" description="Disordered" evidence="1">
    <location>
        <begin position="34"/>
        <end position="94"/>
    </location>
</feature>
<accession>A0A4Q2VPG8</accession>
<proteinExistence type="predicted"/>
<evidence type="ECO:0000256" key="1">
    <source>
        <dbReference type="SAM" id="MobiDB-lite"/>
    </source>
</evidence>
<dbReference type="PANTHER" id="PTHR48182">
    <property type="entry name" value="PROTEIN SERAC1"/>
    <property type="match status" value="1"/>
</dbReference>
<dbReference type="AlphaFoldDB" id="A0A4Q2VPG8"/>